<protein>
    <recommendedName>
        <fullName evidence="13">Purinergic receptor</fullName>
    </recommendedName>
</protein>
<dbReference type="Pfam" id="PF00864">
    <property type="entry name" value="P2X_receptor"/>
    <property type="match status" value="1"/>
</dbReference>
<dbReference type="Gene3D" id="1.10.287.940">
    <property type="entry name" value="atp-gated p2x4 ion channel"/>
    <property type="match status" value="1"/>
</dbReference>
<dbReference type="GO" id="GO:0015267">
    <property type="term" value="F:channel activity"/>
    <property type="evidence" value="ECO:0007669"/>
    <property type="project" value="UniProtKB-ARBA"/>
</dbReference>
<proteinExistence type="inferred from homology"/>
<feature type="transmembrane region" description="Helical" evidence="10">
    <location>
        <begin position="35"/>
        <end position="55"/>
    </location>
</feature>
<keyword evidence="4 10" id="KW-0812">Transmembrane</keyword>
<evidence type="ECO:0000256" key="10">
    <source>
        <dbReference type="SAM" id="Phobius"/>
    </source>
</evidence>
<dbReference type="PANTHER" id="PTHR10125">
    <property type="entry name" value="P2X PURINOCEPTOR"/>
    <property type="match status" value="1"/>
</dbReference>
<keyword evidence="6" id="KW-0406">Ion transport</keyword>
<name>A0A6T0X194_9DINO</name>
<evidence type="ECO:0000256" key="1">
    <source>
        <dbReference type="ARBA" id="ARBA00004308"/>
    </source>
</evidence>
<evidence type="ECO:0000256" key="8">
    <source>
        <dbReference type="ARBA" id="ARBA00023286"/>
    </source>
</evidence>
<dbReference type="InterPro" id="IPR027309">
    <property type="entry name" value="P2X_extracellular_dom_sf"/>
</dbReference>
<organism evidence="11">
    <name type="scientific">Alexandrium monilatum</name>
    <dbReference type="NCBI Taxonomy" id="311494"/>
    <lineage>
        <taxon>Eukaryota</taxon>
        <taxon>Sar</taxon>
        <taxon>Alveolata</taxon>
        <taxon>Dinophyceae</taxon>
        <taxon>Gonyaulacales</taxon>
        <taxon>Pyrocystaceae</taxon>
        <taxon>Alexandrium</taxon>
    </lineage>
</organism>
<evidence type="ECO:0000256" key="2">
    <source>
        <dbReference type="ARBA" id="ARBA00009848"/>
    </source>
</evidence>
<dbReference type="GO" id="GO:0012505">
    <property type="term" value="C:endomembrane system"/>
    <property type="evidence" value="ECO:0007669"/>
    <property type="project" value="UniProtKB-SubCell"/>
</dbReference>
<dbReference type="InterPro" id="IPR059116">
    <property type="entry name" value="P2X_receptor"/>
</dbReference>
<sequence length="349" mass="40290">MRRVRSQIPDSWALENVLAYDTVKLVRVLDRRLGFVYYAVFAAVIAYVVVVVFVLKKQYMDFDKSTGWIIVKVMKPQVSHLGTSWDVYDRITNPGEAGAVFIPTRILITRGQTQEDEYCESPVHNCTVPEDCDIGNEMLQKKECVSGRCLRRQWCPAEDEGAPTTETHYLELDQVQLRLQNFLRYHRFNVDVSTADEVEPVRYPHSRANTYRLRDLLRMTNSDPEEFKETGAVMIINALFDCDLNKKDCDMKVETATVDKNFYYHIYNHVYFEGGVRKRDSYRMFGIRLVAFTTGFGEKASMAQIILQISSAIALLTVAETIADFWLTHVVPESRHYTEKKIIDMDVSS</sequence>
<evidence type="ECO:0000256" key="7">
    <source>
        <dbReference type="ARBA" id="ARBA00023136"/>
    </source>
</evidence>
<dbReference type="Gene3D" id="2.60.490.10">
    <property type="entry name" value="atp-gated p2x4 ion channel domain"/>
    <property type="match status" value="1"/>
</dbReference>
<gene>
    <name evidence="11" type="ORF">AMON00008_LOCUS15518</name>
    <name evidence="12" type="ORF">AMON00008_LOCUS15519</name>
</gene>
<dbReference type="EMBL" id="HBNR01023209">
    <property type="protein sequence ID" value="CAE4575899.1"/>
    <property type="molecule type" value="Transcribed_RNA"/>
</dbReference>
<dbReference type="GO" id="GO:0007165">
    <property type="term" value="P:signal transduction"/>
    <property type="evidence" value="ECO:0007669"/>
    <property type="project" value="UniProtKB-ARBA"/>
</dbReference>
<comment type="subcellular location">
    <subcellularLocation>
        <location evidence="1">Endomembrane system</location>
    </subcellularLocation>
</comment>
<evidence type="ECO:0000313" key="12">
    <source>
        <dbReference type="EMBL" id="CAE4575899.1"/>
    </source>
</evidence>
<evidence type="ECO:0000313" key="11">
    <source>
        <dbReference type="EMBL" id="CAE4575898.1"/>
    </source>
</evidence>
<keyword evidence="9" id="KW-0407">Ion channel</keyword>
<dbReference type="GO" id="GO:0016020">
    <property type="term" value="C:membrane"/>
    <property type="evidence" value="ECO:0007669"/>
    <property type="project" value="TreeGrafter"/>
</dbReference>
<keyword evidence="8" id="KW-1071">Ligand-gated ion channel</keyword>
<keyword evidence="7 10" id="KW-0472">Membrane</keyword>
<dbReference type="EMBL" id="HBNR01023208">
    <property type="protein sequence ID" value="CAE4575898.1"/>
    <property type="molecule type" value="Transcribed_RNA"/>
</dbReference>
<keyword evidence="3" id="KW-0813">Transport</keyword>
<evidence type="ECO:0000256" key="9">
    <source>
        <dbReference type="ARBA" id="ARBA00023303"/>
    </source>
</evidence>
<dbReference type="AlphaFoldDB" id="A0A6T0X194"/>
<evidence type="ECO:0000256" key="4">
    <source>
        <dbReference type="ARBA" id="ARBA00022692"/>
    </source>
</evidence>
<dbReference type="GO" id="GO:0070588">
    <property type="term" value="P:calcium ion transmembrane transport"/>
    <property type="evidence" value="ECO:0007669"/>
    <property type="project" value="TreeGrafter"/>
</dbReference>
<evidence type="ECO:0000256" key="5">
    <source>
        <dbReference type="ARBA" id="ARBA00022989"/>
    </source>
</evidence>
<evidence type="ECO:0008006" key="13">
    <source>
        <dbReference type="Google" id="ProtNLM"/>
    </source>
</evidence>
<evidence type="ECO:0000256" key="6">
    <source>
        <dbReference type="ARBA" id="ARBA00023065"/>
    </source>
</evidence>
<dbReference type="PANTHER" id="PTHR10125:SF31">
    <property type="entry name" value="P2X RECEPTOR E"/>
    <property type="match status" value="1"/>
</dbReference>
<keyword evidence="5 10" id="KW-1133">Transmembrane helix</keyword>
<reference evidence="11" key="1">
    <citation type="submission" date="2021-01" db="EMBL/GenBank/DDBJ databases">
        <authorList>
            <person name="Corre E."/>
            <person name="Pelletier E."/>
            <person name="Niang G."/>
            <person name="Scheremetjew M."/>
            <person name="Finn R."/>
            <person name="Kale V."/>
            <person name="Holt S."/>
            <person name="Cochrane G."/>
            <person name="Meng A."/>
            <person name="Brown T."/>
            <person name="Cohen L."/>
        </authorList>
    </citation>
    <scope>NUCLEOTIDE SEQUENCE</scope>
    <source>
        <strain evidence="11">CCMP3105</strain>
    </source>
</reference>
<accession>A0A6T0X194</accession>
<comment type="similarity">
    <text evidence="2">Belongs to the P2X receptor family.</text>
</comment>
<evidence type="ECO:0000256" key="3">
    <source>
        <dbReference type="ARBA" id="ARBA00022448"/>
    </source>
</evidence>